<keyword evidence="3" id="KW-0282">Flagellum</keyword>
<proteinExistence type="predicted"/>
<evidence type="ECO:0000256" key="1">
    <source>
        <dbReference type="SAM" id="MobiDB-lite"/>
    </source>
</evidence>
<organism evidence="3 4">
    <name type="scientific">Halanaerobium saccharolyticum</name>
    <dbReference type="NCBI Taxonomy" id="43595"/>
    <lineage>
        <taxon>Bacteria</taxon>
        <taxon>Bacillati</taxon>
        <taxon>Bacillota</taxon>
        <taxon>Clostridia</taxon>
        <taxon>Halanaerobiales</taxon>
        <taxon>Halanaerobiaceae</taxon>
        <taxon>Halanaerobium</taxon>
    </lineage>
</organism>
<dbReference type="Gene3D" id="3.30.750.140">
    <property type="match status" value="1"/>
</dbReference>
<dbReference type="Proteomes" id="UP000295064">
    <property type="component" value="Unassembled WGS sequence"/>
</dbReference>
<dbReference type="AlphaFoldDB" id="A0A4R6LHN7"/>
<dbReference type="RefSeq" id="WP_133515978.1">
    <property type="nucleotide sequence ID" value="NZ_SNWX01000029.1"/>
</dbReference>
<feature type="region of interest" description="Disordered" evidence="1">
    <location>
        <begin position="189"/>
        <end position="225"/>
    </location>
</feature>
<protein>
    <submittedName>
        <fullName evidence="3">Flagellar hook-length control protein FliK</fullName>
    </submittedName>
</protein>
<feature type="domain" description="Flagellar hook-length control protein-like C-terminal" evidence="2">
    <location>
        <begin position="432"/>
        <end position="504"/>
    </location>
</feature>
<dbReference type="InterPro" id="IPR021136">
    <property type="entry name" value="Flagellar_hook_control-like_C"/>
</dbReference>
<sequence>MDLNGLAPIRKLDIGMLRQALNNDNISTDESQAKSQSAELLPEIFRLLASLEDDSQKMLLDSWAKMEMPLNEKTVANLLQYLGNNPASTAEDKMAVIKAFAFLESNGLPFSEKLVDALRSIFNNNGNLSSTLEQFMTSNNSLSQDQLNNLLSQLNLGELKNSLVNIDNFSQQSQGAANQEAAASTANLNPEITNPVSSNNTAANQPAAELSSQSGTAPAESNNLNSQILNNYPHLDQETKNLILNNLNSLSQNFDQNTVKVLNNFLAQNNIEGSAQKIALLKAFAFLENNQLPLTESLIKETAARFEQNISQFSESLNNKTQVLANLSNGNSQLIGQKEAAVNLNASAQQIAESLAAHSKISDQILSLFNKIGGENEEKMADNFLGQKLVNLQQQSQNTPLMLALEIPVRLPDNKLSSLLLKVEKEEDGGAENQANKNGYNISFILEFENIGPVQTKVNVNQKNISTTFFTENAKTANLIESNFGRLQSALQGEGFNINSVRIKNFDNLEEEKSQFFNKIILSELNDLGEDGKYRHIDIKI</sequence>
<comment type="caution">
    <text evidence="3">The sequence shown here is derived from an EMBL/GenBank/DDBJ whole genome shotgun (WGS) entry which is preliminary data.</text>
</comment>
<reference evidence="3 4" key="1">
    <citation type="submission" date="2019-03" db="EMBL/GenBank/DDBJ databases">
        <title>Subsurface microbial communities from deep shales in Ohio and West Virginia, USA.</title>
        <authorList>
            <person name="Wrighton K."/>
        </authorList>
    </citation>
    <scope>NUCLEOTIDE SEQUENCE [LARGE SCALE GENOMIC DNA]</scope>
    <source>
        <strain evidence="3 4">MA284_T2</strain>
    </source>
</reference>
<dbReference type="Pfam" id="PF02120">
    <property type="entry name" value="Flg_hook"/>
    <property type="match status" value="1"/>
</dbReference>
<dbReference type="EMBL" id="SNWX01000029">
    <property type="protein sequence ID" value="TDO78328.1"/>
    <property type="molecule type" value="Genomic_DNA"/>
</dbReference>
<keyword evidence="3" id="KW-0969">Cilium</keyword>
<dbReference type="OrthoDB" id="2110300at2"/>
<gene>
    <name evidence="3" type="ORF">DFR79_12934</name>
</gene>
<dbReference type="InterPro" id="IPR038610">
    <property type="entry name" value="FliK-like_C_sf"/>
</dbReference>
<evidence type="ECO:0000313" key="4">
    <source>
        <dbReference type="Proteomes" id="UP000295064"/>
    </source>
</evidence>
<name>A0A4R6LHN7_9FIRM</name>
<evidence type="ECO:0000313" key="3">
    <source>
        <dbReference type="EMBL" id="TDO78328.1"/>
    </source>
</evidence>
<evidence type="ECO:0000259" key="2">
    <source>
        <dbReference type="Pfam" id="PF02120"/>
    </source>
</evidence>
<accession>A0A4R6LHN7</accession>
<keyword evidence="3" id="KW-0966">Cell projection</keyword>